<dbReference type="CDD" id="cd06257">
    <property type="entry name" value="DnaJ"/>
    <property type="match status" value="1"/>
</dbReference>
<dbReference type="Gene3D" id="1.10.287.110">
    <property type="entry name" value="DnaJ domain"/>
    <property type="match status" value="1"/>
</dbReference>
<dbReference type="PRINTS" id="PR00625">
    <property type="entry name" value="JDOMAIN"/>
</dbReference>
<dbReference type="PANTHER" id="PTHR43096:SF52">
    <property type="entry name" value="DNAJ HOMOLOG 1, MITOCHONDRIAL-RELATED"/>
    <property type="match status" value="1"/>
</dbReference>
<dbReference type="SUPFAM" id="SSF158682">
    <property type="entry name" value="TerB-like"/>
    <property type="match status" value="1"/>
</dbReference>
<sequence length="265" mass="30733">MHSKKTTCTRCDKNNNSNNNFCIYCGIKLVKEKKKIKEEEVSPKNANYNNIRNNYDGLFISLLSKVAKVDGGINPLEAEALGKVFDELSRFRQDIFNIRDIYKQILTNEKDKLDNVIDICNALVCLKITNYDKISFIQSLLTLSYINESINHHNENLIIKIIVFLDIDFSFYLNIKSEFEPQQKTEDSSFTGKHLSLAECYNILEVTNNESHQSIKQSYRKMVRNYHADILSSKDLPSDMLGYAEEKLKKINRAYEILKQHKGIK</sequence>
<dbReference type="SMART" id="SM00271">
    <property type="entry name" value="DnaJ"/>
    <property type="match status" value="1"/>
</dbReference>
<dbReference type="PANTHER" id="PTHR43096">
    <property type="entry name" value="DNAJ HOMOLOG 1, MITOCHONDRIAL-RELATED"/>
    <property type="match status" value="1"/>
</dbReference>
<dbReference type="GO" id="GO:0005737">
    <property type="term" value="C:cytoplasm"/>
    <property type="evidence" value="ECO:0007669"/>
    <property type="project" value="TreeGrafter"/>
</dbReference>
<gene>
    <name evidence="3" type="ORF">HELGO_WM9238</name>
</gene>
<name>A0A6S6U6B4_9BACT</name>
<reference evidence="3" key="1">
    <citation type="submission" date="2020-01" db="EMBL/GenBank/DDBJ databases">
        <authorList>
            <person name="Meier V. D."/>
            <person name="Meier V D."/>
        </authorList>
    </citation>
    <scope>NUCLEOTIDE SEQUENCE</scope>
    <source>
        <strain evidence="3">HLG_WM_MAG_06</strain>
    </source>
</reference>
<accession>A0A6S6U6B4</accession>
<keyword evidence="1" id="KW-0143">Chaperone</keyword>
<dbReference type="GO" id="GO:0051082">
    <property type="term" value="F:unfolded protein binding"/>
    <property type="evidence" value="ECO:0007669"/>
    <property type="project" value="TreeGrafter"/>
</dbReference>
<protein>
    <recommendedName>
        <fullName evidence="2">J domain-containing protein</fullName>
    </recommendedName>
</protein>
<organism evidence="3">
    <name type="scientific">uncultured Sulfurovum sp</name>
    <dbReference type="NCBI Taxonomy" id="269237"/>
    <lineage>
        <taxon>Bacteria</taxon>
        <taxon>Pseudomonadati</taxon>
        <taxon>Campylobacterota</taxon>
        <taxon>Epsilonproteobacteria</taxon>
        <taxon>Campylobacterales</taxon>
        <taxon>Sulfurovaceae</taxon>
        <taxon>Sulfurovum</taxon>
        <taxon>environmental samples</taxon>
    </lineage>
</organism>
<dbReference type="AlphaFoldDB" id="A0A6S6U6B4"/>
<evidence type="ECO:0000259" key="2">
    <source>
        <dbReference type="PROSITE" id="PS50076"/>
    </source>
</evidence>
<dbReference type="GO" id="GO:0042026">
    <property type="term" value="P:protein refolding"/>
    <property type="evidence" value="ECO:0007669"/>
    <property type="project" value="TreeGrafter"/>
</dbReference>
<feature type="domain" description="J" evidence="2">
    <location>
        <begin position="199"/>
        <end position="265"/>
    </location>
</feature>
<dbReference type="EMBL" id="CACVAP010000102">
    <property type="protein sequence ID" value="CAA6822249.1"/>
    <property type="molecule type" value="Genomic_DNA"/>
</dbReference>
<dbReference type="SUPFAM" id="SSF46565">
    <property type="entry name" value="Chaperone J-domain"/>
    <property type="match status" value="1"/>
</dbReference>
<dbReference type="PROSITE" id="PS50076">
    <property type="entry name" value="DNAJ_2"/>
    <property type="match status" value="1"/>
</dbReference>
<evidence type="ECO:0000313" key="3">
    <source>
        <dbReference type="EMBL" id="CAA6822249.1"/>
    </source>
</evidence>
<evidence type="ECO:0000256" key="1">
    <source>
        <dbReference type="ARBA" id="ARBA00023186"/>
    </source>
</evidence>
<dbReference type="InterPro" id="IPR001623">
    <property type="entry name" value="DnaJ_domain"/>
</dbReference>
<dbReference type="Pfam" id="PF00226">
    <property type="entry name" value="DnaJ"/>
    <property type="match status" value="1"/>
</dbReference>
<dbReference type="InterPro" id="IPR036869">
    <property type="entry name" value="J_dom_sf"/>
</dbReference>
<proteinExistence type="predicted"/>
<dbReference type="InterPro" id="IPR029024">
    <property type="entry name" value="TerB-like"/>
</dbReference>